<dbReference type="CDD" id="cd10017">
    <property type="entry name" value="B3_DNA"/>
    <property type="match status" value="1"/>
</dbReference>
<organism evidence="6 7">
    <name type="scientific">Rhamnella rubrinervis</name>
    <dbReference type="NCBI Taxonomy" id="2594499"/>
    <lineage>
        <taxon>Eukaryota</taxon>
        <taxon>Viridiplantae</taxon>
        <taxon>Streptophyta</taxon>
        <taxon>Embryophyta</taxon>
        <taxon>Tracheophyta</taxon>
        <taxon>Spermatophyta</taxon>
        <taxon>Magnoliopsida</taxon>
        <taxon>eudicotyledons</taxon>
        <taxon>Gunneridae</taxon>
        <taxon>Pentapetalae</taxon>
        <taxon>rosids</taxon>
        <taxon>fabids</taxon>
        <taxon>Rosales</taxon>
        <taxon>Rhamnaceae</taxon>
        <taxon>rhamnoid group</taxon>
        <taxon>Rhamneae</taxon>
        <taxon>Rhamnella</taxon>
    </lineage>
</organism>
<accession>A0A8K0DUK9</accession>
<dbReference type="GO" id="GO:0003677">
    <property type="term" value="F:DNA binding"/>
    <property type="evidence" value="ECO:0007669"/>
    <property type="project" value="UniProtKB-KW"/>
</dbReference>
<evidence type="ECO:0000256" key="4">
    <source>
        <dbReference type="ARBA" id="ARBA00023163"/>
    </source>
</evidence>
<dbReference type="Proteomes" id="UP000796880">
    <property type="component" value="Unassembled WGS sequence"/>
</dbReference>
<sequence>MASFVKVLTESDANHNLTVPCSILPHVNGGDGGELRVMDDHTGIIYEFFLSTNNNISSSSSSSNRKQRQFYKKPVLQSQGWLEFVKDKRLQVGDTIYFWKDENGLFRIEALLLNFMPKDSNPEALLLNSMSKDSNEDVD</sequence>
<dbReference type="OrthoDB" id="945566at2759"/>
<name>A0A8K0DUK9_9ROSA</name>
<dbReference type="AlphaFoldDB" id="A0A8K0DUK9"/>
<evidence type="ECO:0000313" key="7">
    <source>
        <dbReference type="Proteomes" id="UP000796880"/>
    </source>
</evidence>
<keyword evidence="4" id="KW-0804">Transcription</keyword>
<dbReference type="Gene3D" id="2.40.330.10">
    <property type="entry name" value="DNA-binding pseudobarrel domain"/>
    <property type="match status" value="1"/>
</dbReference>
<keyword evidence="3" id="KW-0238">DNA-binding</keyword>
<evidence type="ECO:0000256" key="1">
    <source>
        <dbReference type="ARBA" id="ARBA00004123"/>
    </source>
</evidence>
<gene>
    <name evidence="6" type="ORF">FNV43_RR22577</name>
</gene>
<evidence type="ECO:0000256" key="2">
    <source>
        <dbReference type="ARBA" id="ARBA00023015"/>
    </source>
</evidence>
<dbReference type="EMBL" id="VOIH02000010">
    <property type="protein sequence ID" value="KAF3435488.1"/>
    <property type="molecule type" value="Genomic_DNA"/>
</dbReference>
<comment type="subcellular location">
    <subcellularLocation>
        <location evidence="1">Nucleus</location>
    </subcellularLocation>
</comment>
<evidence type="ECO:0000313" key="6">
    <source>
        <dbReference type="EMBL" id="KAF3435488.1"/>
    </source>
</evidence>
<evidence type="ECO:0008006" key="8">
    <source>
        <dbReference type="Google" id="ProtNLM"/>
    </source>
</evidence>
<keyword evidence="7" id="KW-1185">Reference proteome</keyword>
<dbReference type="InterPro" id="IPR015300">
    <property type="entry name" value="DNA-bd_pseudobarrel_sf"/>
</dbReference>
<dbReference type="SUPFAM" id="SSF101936">
    <property type="entry name" value="DNA-binding pseudobarrel domain"/>
    <property type="match status" value="1"/>
</dbReference>
<reference evidence="6" key="1">
    <citation type="submission" date="2020-03" db="EMBL/GenBank/DDBJ databases">
        <title>A high-quality chromosome-level genome assembly of a woody plant with both climbing and erect habits, Rhamnella rubrinervis.</title>
        <authorList>
            <person name="Lu Z."/>
            <person name="Yang Y."/>
            <person name="Zhu X."/>
            <person name="Sun Y."/>
        </authorList>
    </citation>
    <scope>NUCLEOTIDE SEQUENCE</scope>
    <source>
        <strain evidence="6">BYM</strain>
        <tissue evidence="6">Leaf</tissue>
    </source>
</reference>
<dbReference type="InterPro" id="IPR003340">
    <property type="entry name" value="B3_DNA-bd"/>
</dbReference>
<evidence type="ECO:0000256" key="5">
    <source>
        <dbReference type="ARBA" id="ARBA00023242"/>
    </source>
</evidence>
<dbReference type="GO" id="GO:0005634">
    <property type="term" value="C:nucleus"/>
    <property type="evidence" value="ECO:0007669"/>
    <property type="project" value="UniProtKB-SubCell"/>
</dbReference>
<proteinExistence type="predicted"/>
<keyword evidence="2" id="KW-0805">Transcription regulation</keyword>
<comment type="caution">
    <text evidence="6">The sequence shown here is derived from an EMBL/GenBank/DDBJ whole genome shotgun (WGS) entry which is preliminary data.</text>
</comment>
<protein>
    <recommendedName>
        <fullName evidence="8">TF-B3 domain-containing protein</fullName>
    </recommendedName>
</protein>
<keyword evidence="5" id="KW-0539">Nucleus</keyword>
<evidence type="ECO:0000256" key="3">
    <source>
        <dbReference type="ARBA" id="ARBA00023125"/>
    </source>
</evidence>